<feature type="compositionally biased region" description="Gly residues" evidence="1">
    <location>
        <begin position="262"/>
        <end position="273"/>
    </location>
</feature>
<keyword evidence="4" id="KW-1185">Reference proteome</keyword>
<gene>
    <name evidence="3" type="ORF">T440DRAFT_471769</name>
</gene>
<name>A0A6A7ATV9_9PLEO</name>
<dbReference type="EMBL" id="MU006334">
    <property type="protein sequence ID" value="KAF2846502.1"/>
    <property type="molecule type" value="Genomic_DNA"/>
</dbReference>
<evidence type="ECO:0000256" key="1">
    <source>
        <dbReference type="SAM" id="MobiDB-lite"/>
    </source>
</evidence>
<dbReference type="Proteomes" id="UP000799423">
    <property type="component" value="Unassembled WGS sequence"/>
</dbReference>
<dbReference type="AlphaFoldDB" id="A0A6A7ATV9"/>
<evidence type="ECO:0000313" key="4">
    <source>
        <dbReference type="Proteomes" id="UP000799423"/>
    </source>
</evidence>
<evidence type="ECO:0000256" key="2">
    <source>
        <dbReference type="SAM" id="SignalP"/>
    </source>
</evidence>
<reference evidence="3" key="1">
    <citation type="submission" date="2020-01" db="EMBL/GenBank/DDBJ databases">
        <authorList>
            <consortium name="DOE Joint Genome Institute"/>
            <person name="Haridas S."/>
            <person name="Albert R."/>
            <person name="Binder M."/>
            <person name="Bloem J."/>
            <person name="Labutti K."/>
            <person name="Salamov A."/>
            <person name="Andreopoulos B."/>
            <person name="Baker S.E."/>
            <person name="Barry K."/>
            <person name="Bills G."/>
            <person name="Bluhm B.H."/>
            <person name="Cannon C."/>
            <person name="Castanera R."/>
            <person name="Culley D.E."/>
            <person name="Daum C."/>
            <person name="Ezra D."/>
            <person name="Gonzalez J.B."/>
            <person name="Henrissat B."/>
            <person name="Kuo A."/>
            <person name="Liang C."/>
            <person name="Lipzen A."/>
            <person name="Lutzoni F."/>
            <person name="Magnuson J."/>
            <person name="Mondo S."/>
            <person name="Nolan M."/>
            <person name="Ohm R."/>
            <person name="Pangilinan J."/>
            <person name="Park H.-J."/>
            <person name="Ramirez L."/>
            <person name="Alfaro M."/>
            <person name="Sun H."/>
            <person name="Tritt A."/>
            <person name="Yoshinaga Y."/>
            <person name="Zwiers L.-H."/>
            <person name="Turgeon B.G."/>
            <person name="Goodwin S.B."/>
            <person name="Spatafora J.W."/>
            <person name="Crous P.W."/>
            <person name="Grigoriev I.V."/>
        </authorList>
    </citation>
    <scope>NUCLEOTIDE SEQUENCE</scope>
    <source>
        <strain evidence="3">IPT5</strain>
    </source>
</reference>
<feature type="signal peptide" evidence="2">
    <location>
        <begin position="1"/>
        <end position="22"/>
    </location>
</feature>
<feature type="chain" id="PRO_5025382770" evidence="2">
    <location>
        <begin position="23"/>
        <end position="294"/>
    </location>
</feature>
<protein>
    <submittedName>
        <fullName evidence="3">Uncharacterized protein</fullName>
    </submittedName>
</protein>
<feature type="region of interest" description="Disordered" evidence="1">
    <location>
        <begin position="27"/>
        <end position="63"/>
    </location>
</feature>
<sequence>MSFSIRLMLISIFFALATLVVAQTASEAPAPGPSTPPLTSSTPPRGNGTATTPPQVDPTGSSPPDVLLRVPELHVGRIELGVEKLQADLNLNARVAGLVKVNAGVQVYVEKVNITIADVDVNLELIVRLGNLVSIVERVFDSLDLNPLLIGLIGNVTNLVGEVIGAVDGLLGSITQNGKTLNFLVDNLGNIVQEVVGGGGDALQQIVGNFKLNMTEIEGTVKQVGQGLTQKTFSYEPLNALVDIVTNTAGQVVSAVVQKKTGSGGGGGSGGGATASASGTPMPVSLPVSSATAA</sequence>
<evidence type="ECO:0000313" key="3">
    <source>
        <dbReference type="EMBL" id="KAF2846502.1"/>
    </source>
</evidence>
<dbReference type="OrthoDB" id="5587021at2759"/>
<organism evidence="3 4">
    <name type="scientific">Plenodomus tracheiphilus IPT5</name>
    <dbReference type="NCBI Taxonomy" id="1408161"/>
    <lineage>
        <taxon>Eukaryota</taxon>
        <taxon>Fungi</taxon>
        <taxon>Dikarya</taxon>
        <taxon>Ascomycota</taxon>
        <taxon>Pezizomycotina</taxon>
        <taxon>Dothideomycetes</taxon>
        <taxon>Pleosporomycetidae</taxon>
        <taxon>Pleosporales</taxon>
        <taxon>Pleosporineae</taxon>
        <taxon>Leptosphaeriaceae</taxon>
        <taxon>Plenodomus</taxon>
    </lineage>
</organism>
<keyword evidence="2" id="KW-0732">Signal</keyword>
<feature type="compositionally biased region" description="Polar residues" evidence="1">
    <location>
        <begin position="48"/>
        <end position="62"/>
    </location>
</feature>
<feature type="region of interest" description="Disordered" evidence="1">
    <location>
        <begin position="261"/>
        <end position="294"/>
    </location>
</feature>
<accession>A0A6A7ATV9</accession>
<proteinExistence type="predicted"/>